<sequence>MYLPKHFEVSEEDTAALLRKGGFGHLVTPAPDGGMEVTSLPLLYDADRHSLVGHMSRPNPHWRCTAEAESVVIIPGVDAYVTPEYYPSKQRTHKVVPTWNYQVLNVFGQLRAHDDRDWLLDHVTELTDHHESTRATPWKVTDAPEKFIAAQLRGIVGIELSITRVVAKAKLNQNRTAEDRTGVIRGLEQGTRPEQETAAHMVAIGLDDGGRATS</sequence>
<protein>
    <submittedName>
        <fullName evidence="1">FMN-binding negative transcriptional regulator</fullName>
    </submittedName>
</protein>
<dbReference type="EMBL" id="JBHTIW010000005">
    <property type="protein sequence ID" value="MFD0920066.1"/>
    <property type="molecule type" value="Genomic_DNA"/>
</dbReference>
<dbReference type="PANTHER" id="PTHR35802:SF1">
    <property type="entry name" value="PROTEASE SYNTHASE AND SPORULATION PROTEIN PAI 2"/>
    <property type="match status" value="1"/>
</dbReference>
<gene>
    <name evidence="1" type="ORF">ACFQ16_09960</name>
</gene>
<dbReference type="PANTHER" id="PTHR35802">
    <property type="entry name" value="PROTEASE SYNTHASE AND SPORULATION PROTEIN PAI 2"/>
    <property type="match status" value="1"/>
</dbReference>
<comment type="caution">
    <text evidence="1">The sequence shown here is derived from an EMBL/GenBank/DDBJ whole genome shotgun (WGS) entry which is preliminary data.</text>
</comment>
<dbReference type="InterPro" id="IPR012349">
    <property type="entry name" value="Split_barrel_FMN-bd"/>
</dbReference>
<dbReference type="Gene3D" id="2.30.110.10">
    <property type="entry name" value="Electron Transport, Fmn-binding Protein, Chain A"/>
    <property type="match status" value="1"/>
</dbReference>
<keyword evidence="2" id="KW-1185">Reference proteome</keyword>
<dbReference type="PIRSF" id="PIRSF010372">
    <property type="entry name" value="PaiB"/>
    <property type="match status" value="1"/>
</dbReference>
<evidence type="ECO:0000313" key="1">
    <source>
        <dbReference type="EMBL" id="MFD0920066.1"/>
    </source>
</evidence>
<evidence type="ECO:0000313" key="2">
    <source>
        <dbReference type="Proteomes" id="UP001597018"/>
    </source>
</evidence>
<dbReference type="Pfam" id="PF04299">
    <property type="entry name" value="FMN_bind_2"/>
    <property type="match status" value="1"/>
</dbReference>
<organism evidence="1 2">
    <name type="scientific">Saccharopolyspora rosea</name>
    <dbReference type="NCBI Taxonomy" id="524884"/>
    <lineage>
        <taxon>Bacteria</taxon>
        <taxon>Bacillati</taxon>
        <taxon>Actinomycetota</taxon>
        <taxon>Actinomycetes</taxon>
        <taxon>Pseudonocardiales</taxon>
        <taxon>Pseudonocardiaceae</taxon>
        <taxon>Saccharopolyspora</taxon>
    </lineage>
</organism>
<dbReference type="Proteomes" id="UP001597018">
    <property type="component" value="Unassembled WGS sequence"/>
</dbReference>
<dbReference type="InterPro" id="IPR007396">
    <property type="entry name" value="TR_PAI2-type"/>
</dbReference>
<accession>A0ABW3FTM4</accession>
<dbReference type="SUPFAM" id="SSF50475">
    <property type="entry name" value="FMN-binding split barrel"/>
    <property type="match status" value="1"/>
</dbReference>
<reference evidence="2" key="1">
    <citation type="journal article" date="2019" name="Int. J. Syst. Evol. Microbiol.">
        <title>The Global Catalogue of Microorganisms (GCM) 10K type strain sequencing project: providing services to taxonomists for standard genome sequencing and annotation.</title>
        <authorList>
            <consortium name="The Broad Institute Genomics Platform"/>
            <consortium name="The Broad Institute Genome Sequencing Center for Infectious Disease"/>
            <person name="Wu L."/>
            <person name="Ma J."/>
        </authorList>
    </citation>
    <scope>NUCLEOTIDE SEQUENCE [LARGE SCALE GENOMIC DNA]</scope>
    <source>
        <strain evidence="2">CCUG 56401</strain>
    </source>
</reference>
<proteinExistence type="predicted"/>
<dbReference type="RefSeq" id="WP_263247443.1">
    <property type="nucleotide sequence ID" value="NZ_BAABLT010000020.1"/>
</dbReference>
<name>A0ABW3FTM4_9PSEU</name>